<dbReference type="SUPFAM" id="SSF55785">
    <property type="entry name" value="PYP-like sensor domain (PAS domain)"/>
    <property type="match status" value="3"/>
</dbReference>
<keyword evidence="16" id="KW-0675">Receptor</keyword>
<keyword evidence="13" id="KW-0067">ATP-binding</keyword>
<dbReference type="EC" id="2.7.13.3" evidence="2"/>
<keyword evidence="8" id="KW-0288">FMN</keyword>
<keyword evidence="7" id="KW-0285">Flavoprotein</keyword>
<keyword evidence="11" id="KW-0547">Nucleotide-binding</keyword>
<dbReference type="InterPro" id="IPR013656">
    <property type="entry name" value="PAS_4"/>
</dbReference>
<feature type="domain" description="PAS" evidence="17">
    <location>
        <begin position="290"/>
        <end position="359"/>
    </location>
</feature>
<dbReference type="GO" id="GO:0016301">
    <property type="term" value="F:kinase activity"/>
    <property type="evidence" value="ECO:0007669"/>
    <property type="project" value="UniProtKB-KW"/>
</dbReference>
<evidence type="ECO:0000256" key="1">
    <source>
        <dbReference type="ARBA" id="ARBA00000085"/>
    </source>
</evidence>
<keyword evidence="15" id="KW-0843">Virulence</keyword>
<dbReference type="PANTHER" id="PTHR41523:SF8">
    <property type="entry name" value="ETHYLENE RESPONSE SENSOR PROTEIN"/>
    <property type="match status" value="1"/>
</dbReference>
<evidence type="ECO:0000256" key="11">
    <source>
        <dbReference type="ARBA" id="ARBA00022741"/>
    </source>
</evidence>
<dbReference type="EMBL" id="AMQQ01000031">
    <property type="protein sequence ID" value="EKJ94068.1"/>
    <property type="molecule type" value="Genomic_DNA"/>
</dbReference>
<evidence type="ECO:0000256" key="6">
    <source>
        <dbReference type="ARBA" id="ARBA00022606"/>
    </source>
</evidence>
<dbReference type="Pfam" id="PF13426">
    <property type="entry name" value="PAS_9"/>
    <property type="match status" value="1"/>
</dbReference>
<dbReference type="SMART" id="SM00091">
    <property type="entry name" value="PAS"/>
    <property type="match status" value="2"/>
</dbReference>
<evidence type="ECO:0000256" key="9">
    <source>
        <dbReference type="ARBA" id="ARBA00022679"/>
    </source>
</evidence>
<keyword evidence="12 19" id="KW-0418">Kinase</keyword>
<keyword evidence="20" id="KW-1185">Reference proteome</keyword>
<evidence type="ECO:0000256" key="4">
    <source>
        <dbReference type="ARBA" id="ARBA00022543"/>
    </source>
</evidence>
<dbReference type="CDD" id="cd00130">
    <property type="entry name" value="PAS"/>
    <property type="match status" value="2"/>
</dbReference>
<evidence type="ECO:0000259" key="18">
    <source>
        <dbReference type="PROSITE" id="PS50113"/>
    </source>
</evidence>
<name>A0ABP2RM30_RHILU</name>
<dbReference type="InterPro" id="IPR011102">
    <property type="entry name" value="Sig_transdc_His_kinase_HWE"/>
</dbReference>
<dbReference type="PROSITE" id="PS50112">
    <property type="entry name" value="PAS"/>
    <property type="match status" value="2"/>
</dbReference>
<dbReference type="RefSeq" id="WP_006699857.1">
    <property type="nucleotide sequence ID" value="NZ_AMQQ01000031.1"/>
</dbReference>
<feature type="domain" description="PAC" evidence="18">
    <location>
        <begin position="114"/>
        <end position="167"/>
    </location>
</feature>
<evidence type="ECO:0000256" key="15">
    <source>
        <dbReference type="ARBA" id="ARBA00023026"/>
    </source>
</evidence>
<dbReference type="InterPro" id="IPR013767">
    <property type="entry name" value="PAS_fold"/>
</dbReference>
<evidence type="ECO:0000256" key="7">
    <source>
        <dbReference type="ARBA" id="ARBA00022630"/>
    </source>
</evidence>
<organism evidence="19 20">
    <name type="scientific">Bradyrhizobium lupini HPC(L)</name>
    <dbReference type="NCBI Taxonomy" id="1229491"/>
    <lineage>
        <taxon>Bacteria</taxon>
        <taxon>Pseudomonadati</taxon>
        <taxon>Pseudomonadota</taxon>
        <taxon>Alphaproteobacteria</taxon>
        <taxon>Hyphomicrobiales</taxon>
        <taxon>Nitrobacteraceae</taxon>
        <taxon>Bradyrhizobium</taxon>
    </lineage>
</organism>
<keyword evidence="9" id="KW-0808">Transferase</keyword>
<evidence type="ECO:0000256" key="16">
    <source>
        <dbReference type="ARBA" id="ARBA00023170"/>
    </source>
</evidence>
<protein>
    <recommendedName>
        <fullName evidence="3">Blue-light-activated histidine kinase</fullName>
        <ecNumber evidence="2">2.7.13.3</ecNumber>
    </recommendedName>
</protein>
<comment type="caution">
    <text evidence="19">The sequence shown here is derived from an EMBL/GenBank/DDBJ whole genome shotgun (WGS) entry which is preliminary data.</text>
</comment>
<dbReference type="SMART" id="SM00911">
    <property type="entry name" value="HWE_HK"/>
    <property type="match status" value="1"/>
</dbReference>
<dbReference type="Pfam" id="PF00989">
    <property type="entry name" value="PAS"/>
    <property type="match status" value="1"/>
</dbReference>
<dbReference type="Gene3D" id="3.30.565.10">
    <property type="entry name" value="Histidine kinase-like ATPase, C-terminal domain"/>
    <property type="match status" value="1"/>
</dbReference>
<dbReference type="InterPro" id="IPR035965">
    <property type="entry name" value="PAS-like_dom_sf"/>
</dbReference>
<dbReference type="Proteomes" id="UP000017668">
    <property type="component" value="Unassembled WGS sequence"/>
</dbReference>
<feature type="domain" description="PAS" evidence="17">
    <location>
        <begin position="168"/>
        <end position="238"/>
    </location>
</feature>
<dbReference type="Gene3D" id="3.30.450.20">
    <property type="entry name" value="PAS domain"/>
    <property type="match status" value="3"/>
</dbReference>
<evidence type="ECO:0000256" key="8">
    <source>
        <dbReference type="ARBA" id="ARBA00022643"/>
    </source>
</evidence>
<keyword evidence="10" id="KW-0677">Repeat</keyword>
<dbReference type="PANTHER" id="PTHR41523">
    <property type="entry name" value="TWO-COMPONENT SYSTEM SENSOR PROTEIN"/>
    <property type="match status" value="1"/>
</dbReference>
<evidence type="ECO:0000256" key="5">
    <source>
        <dbReference type="ARBA" id="ARBA00022553"/>
    </source>
</evidence>
<dbReference type="InterPro" id="IPR036890">
    <property type="entry name" value="HATPase_C_sf"/>
</dbReference>
<dbReference type="InterPro" id="IPR000700">
    <property type="entry name" value="PAS-assoc_C"/>
</dbReference>
<dbReference type="Pfam" id="PF08448">
    <property type="entry name" value="PAS_4"/>
    <property type="match status" value="1"/>
</dbReference>
<keyword evidence="4" id="KW-0600">Photoreceptor protein</keyword>
<dbReference type="SMART" id="SM00086">
    <property type="entry name" value="PAC"/>
    <property type="match status" value="3"/>
</dbReference>
<dbReference type="PROSITE" id="PS50113">
    <property type="entry name" value="PAC"/>
    <property type="match status" value="3"/>
</dbReference>
<evidence type="ECO:0000256" key="10">
    <source>
        <dbReference type="ARBA" id="ARBA00022737"/>
    </source>
</evidence>
<keyword evidence="14" id="KW-0157">Chromophore</keyword>
<evidence type="ECO:0000313" key="20">
    <source>
        <dbReference type="Proteomes" id="UP000017668"/>
    </source>
</evidence>
<dbReference type="NCBIfam" id="TIGR00229">
    <property type="entry name" value="sensory_box"/>
    <property type="match status" value="2"/>
</dbReference>
<proteinExistence type="predicted"/>
<evidence type="ECO:0000256" key="13">
    <source>
        <dbReference type="ARBA" id="ARBA00022840"/>
    </source>
</evidence>
<accession>A0ABP2RM30</accession>
<keyword evidence="5" id="KW-0597">Phosphoprotein</keyword>
<evidence type="ECO:0000256" key="2">
    <source>
        <dbReference type="ARBA" id="ARBA00012438"/>
    </source>
</evidence>
<evidence type="ECO:0000256" key="12">
    <source>
        <dbReference type="ARBA" id="ARBA00022777"/>
    </source>
</evidence>
<reference evidence="19 20" key="1">
    <citation type="journal article" date="2013" name="Genome Announc.">
        <title>Genome Sequence of Rhizobium lupini HPC(L) Isolated from Saline Desert Soil, Kutch (Gujarat).</title>
        <authorList>
            <person name="Agarwal L."/>
            <person name="Purohit H.J."/>
        </authorList>
    </citation>
    <scope>NUCLEOTIDE SEQUENCE [LARGE SCALE GENOMIC DNA]</scope>
    <source>
        <strain evidence="20">HPC(L)</strain>
    </source>
</reference>
<feature type="domain" description="PAC" evidence="18">
    <location>
        <begin position="363"/>
        <end position="415"/>
    </location>
</feature>
<sequence length="609" mass="67326">MEIAVLDKVNTLAVPVSSLLDTVDWASGPLGPKSEWPACLHAAIGIMLPSQAQIVMFWGPEFVAFYNDAYAPTIGNKHPHAFGRPAREYWNELWDDLEPLLQRVLAKGETVAAKDRPFYIERHGYPETVYFDISYSPVADQDGTVRGVFCIVNETTERVKADAALRESEERLRAIFAQSAAGIALGDLTGKLLSVNDHFCRIVGRPRDELIGIRMQEITFADDLPENQRLFQHMVQTGESFEIEKRYVRGDGSLVWVANSVSAIRDDGGNMSQAVAISVDIGERRHAQEIEKHLASMIASSNDAIMGIDLDMKITSWNAAAEKLYGYSQDEVVGRSVLMLVPDGRQEEEPRILTEVRAGRFVEPYETQRRRKDGRLVEVLLSVSPIRDANGRVIGASKTAHDITARKDAERLKSILVNELHHRVKNVLATVTAIARQTLGRDKANHEEVEAFTSRLASLSRAQDLLVHADWQHADLKAVMQQALSPYPVDAFQIGGPSVPLPPRAVVSLSLALHELATNAAKYGALSAPGGQVSISWQFEPLADNRLRIVWEERGGPEVAPPRRRGFGSTLIERLLSAELKGETKFVYEKSGVICVIKAEMSKDDDGAA</sequence>
<comment type="catalytic activity">
    <reaction evidence="1">
        <text>ATP + protein L-histidine = ADP + protein N-phospho-L-histidine.</text>
        <dbReference type="EC" id="2.7.13.3"/>
    </reaction>
</comment>
<gene>
    <name evidence="19" type="ORF">C241_21007</name>
</gene>
<evidence type="ECO:0000256" key="14">
    <source>
        <dbReference type="ARBA" id="ARBA00022991"/>
    </source>
</evidence>
<keyword evidence="6" id="KW-0716">Sensory transduction</keyword>
<dbReference type="Pfam" id="PF07536">
    <property type="entry name" value="HWE_HK"/>
    <property type="match status" value="1"/>
</dbReference>
<evidence type="ECO:0000256" key="3">
    <source>
        <dbReference type="ARBA" id="ARBA00021740"/>
    </source>
</evidence>
<dbReference type="InterPro" id="IPR001610">
    <property type="entry name" value="PAC"/>
</dbReference>
<dbReference type="InterPro" id="IPR000014">
    <property type="entry name" value="PAS"/>
</dbReference>
<evidence type="ECO:0000259" key="17">
    <source>
        <dbReference type="PROSITE" id="PS50112"/>
    </source>
</evidence>
<evidence type="ECO:0000313" key="19">
    <source>
        <dbReference type="EMBL" id="EKJ94068.1"/>
    </source>
</evidence>
<feature type="domain" description="PAC" evidence="18">
    <location>
        <begin position="241"/>
        <end position="293"/>
    </location>
</feature>